<feature type="transmembrane region" description="Helical" evidence="1">
    <location>
        <begin position="95"/>
        <end position="123"/>
    </location>
</feature>
<dbReference type="RefSeq" id="WP_106683654.1">
    <property type="nucleotide sequence ID" value="NZ_CP027667.1"/>
</dbReference>
<feature type="transmembrane region" description="Helical" evidence="1">
    <location>
        <begin position="328"/>
        <end position="353"/>
    </location>
</feature>
<protein>
    <submittedName>
        <fullName evidence="2">Short-chain fatty acid transporter</fullName>
    </submittedName>
</protein>
<dbReference type="Proteomes" id="UP000237925">
    <property type="component" value="Chromosome"/>
</dbReference>
<dbReference type="PANTHER" id="PTHR41983:SF2">
    <property type="entry name" value="SHORT-CHAIN FATTY ACID TRANSPORTER-RELATED"/>
    <property type="match status" value="1"/>
</dbReference>
<gene>
    <name evidence="2" type="ORF">C6568_08070</name>
</gene>
<dbReference type="InterPro" id="IPR006160">
    <property type="entry name" value="SCFA_transpt_AtoE"/>
</dbReference>
<dbReference type="Pfam" id="PF02667">
    <property type="entry name" value="SCFA_trans"/>
    <property type="match status" value="1"/>
</dbReference>
<feature type="transmembrane region" description="Helical" evidence="1">
    <location>
        <begin position="135"/>
        <end position="161"/>
    </location>
</feature>
<sequence>MFHALTRWSVRLVDRYLPDPYLFVIILTLVAGLAAMGVESKGPMEIVRLWGDGFWGLLPFTMQMVLVLVTGYMLALTPLVRRVLARLATLARSPGSAIIVVTLVALTANWINWGFGLVVGAIFAKEVARSVRVDYRLLIASAYSGFIVWHGGLAGSIPLTIATPEHFTADKIGVIPTSQTIFSTFNLVIVVAMFIVVPLLNRLMMPRESESVIVDPKLLAETREEAQAPDTPAGRLEQSRILTALIGIAGLAYMFNYYVVRSGGINLNIVNFTFLFFAIILHGTPRRLLDSLEEAIRGTGGIVLQFPFYAGIMAIMTKSGLAATLSQWFVSFASAESLPFWTFMSAGLVNIFVPSGGGQWAVQAPVVIDAALALNADMARVAMAVAWGDSWTNMLQPFWALPVLAIAGLKAKDIMGFCLIQLFVMGVVISLGLSFA</sequence>
<keyword evidence="3" id="KW-1185">Reference proteome</keyword>
<reference evidence="2 3" key="1">
    <citation type="submission" date="2018-03" db="EMBL/GenBank/DDBJ databases">
        <title>Genome sequencing of Melaminivora sp.</title>
        <authorList>
            <person name="Kim S.-J."/>
            <person name="Heo J."/>
            <person name="Ahn J.-H."/>
            <person name="Kwon S.-W."/>
        </authorList>
    </citation>
    <scope>NUCLEOTIDE SEQUENCE [LARGE SCALE GENOMIC DNA]</scope>
    <source>
        <strain evidence="2 3">SC2-9</strain>
    </source>
</reference>
<evidence type="ECO:0000313" key="2">
    <source>
        <dbReference type="EMBL" id="AVO49221.1"/>
    </source>
</evidence>
<dbReference type="OrthoDB" id="9342495at2"/>
<feature type="transmembrane region" description="Helical" evidence="1">
    <location>
        <begin position="265"/>
        <end position="283"/>
    </location>
</feature>
<name>A0A2R3QBT5_9BURK</name>
<feature type="transmembrane region" description="Helical" evidence="1">
    <location>
        <begin position="414"/>
        <end position="435"/>
    </location>
</feature>
<keyword evidence="1" id="KW-1133">Transmembrane helix</keyword>
<proteinExistence type="predicted"/>
<dbReference type="PANTHER" id="PTHR41983">
    <property type="entry name" value="SHORT-CHAIN FATTY ACID TRANSPORTER-RELATED"/>
    <property type="match status" value="1"/>
</dbReference>
<accession>A0A2R3QBT5</accession>
<feature type="transmembrane region" description="Helical" evidence="1">
    <location>
        <begin position="241"/>
        <end position="259"/>
    </location>
</feature>
<feature type="transmembrane region" description="Helical" evidence="1">
    <location>
        <begin position="295"/>
        <end position="316"/>
    </location>
</feature>
<feature type="transmembrane region" description="Helical" evidence="1">
    <location>
        <begin position="50"/>
        <end position="75"/>
    </location>
</feature>
<keyword evidence="1" id="KW-0472">Membrane</keyword>
<dbReference type="EMBL" id="CP027667">
    <property type="protein sequence ID" value="AVO49221.1"/>
    <property type="molecule type" value="Genomic_DNA"/>
</dbReference>
<feature type="transmembrane region" description="Helical" evidence="1">
    <location>
        <begin position="20"/>
        <end position="38"/>
    </location>
</feature>
<dbReference type="GO" id="GO:0005886">
    <property type="term" value="C:plasma membrane"/>
    <property type="evidence" value="ECO:0007669"/>
    <property type="project" value="TreeGrafter"/>
</dbReference>
<keyword evidence="1" id="KW-0812">Transmembrane</keyword>
<organism evidence="2 3">
    <name type="scientific">Melaminivora suipulveris</name>
    <dbReference type="NCBI Taxonomy" id="2109913"/>
    <lineage>
        <taxon>Bacteria</taxon>
        <taxon>Pseudomonadati</taxon>
        <taxon>Pseudomonadota</taxon>
        <taxon>Betaproteobacteria</taxon>
        <taxon>Burkholderiales</taxon>
        <taxon>Comamonadaceae</taxon>
        <taxon>Melaminivora</taxon>
    </lineage>
</organism>
<dbReference type="AlphaFoldDB" id="A0A2R3QBT5"/>
<evidence type="ECO:0000256" key="1">
    <source>
        <dbReference type="SAM" id="Phobius"/>
    </source>
</evidence>
<feature type="transmembrane region" description="Helical" evidence="1">
    <location>
        <begin position="181"/>
        <end position="200"/>
    </location>
</feature>
<evidence type="ECO:0000313" key="3">
    <source>
        <dbReference type="Proteomes" id="UP000237925"/>
    </source>
</evidence>
<dbReference type="KEGG" id="mela:C6568_08070"/>